<dbReference type="AlphaFoldDB" id="A0A0F9S5V6"/>
<dbReference type="EMBL" id="LAZR01002252">
    <property type="protein sequence ID" value="KKN32461.1"/>
    <property type="molecule type" value="Genomic_DNA"/>
</dbReference>
<accession>A0A0F9S5V6</accession>
<feature type="region of interest" description="Disordered" evidence="1">
    <location>
        <begin position="44"/>
        <end position="77"/>
    </location>
</feature>
<evidence type="ECO:0000313" key="2">
    <source>
        <dbReference type="EMBL" id="KKN32461.1"/>
    </source>
</evidence>
<proteinExistence type="predicted"/>
<feature type="compositionally biased region" description="Polar residues" evidence="1">
    <location>
        <begin position="57"/>
        <end position="67"/>
    </location>
</feature>
<gene>
    <name evidence="2" type="ORF">LCGC14_0813780</name>
</gene>
<organism evidence="2">
    <name type="scientific">marine sediment metagenome</name>
    <dbReference type="NCBI Taxonomy" id="412755"/>
    <lineage>
        <taxon>unclassified sequences</taxon>
        <taxon>metagenomes</taxon>
        <taxon>ecological metagenomes</taxon>
    </lineage>
</organism>
<sequence length="101" mass="10926">MTRRAREPRRCDLCGGAKNVRLTAYEDGTLYHVCGPCRHSASRRSEEAEEAGMDPTPNDSENAASRRSPTRADPRVCSNCGDEIETGTGDCCEECGGRSDG</sequence>
<name>A0A0F9S5V6_9ZZZZ</name>
<reference evidence="2" key="1">
    <citation type="journal article" date="2015" name="Nature">
        <title>Complex archaea that bridge the gap between prokaryotes and eukaryotes.</title>
        <authorList>
            <person name="Spang A."/>
            <person name="Saw J.H."/>
            <person name="Jorgensen S.L."/>
            <person name="Zaremba-Niedzwiedzka K."/>
            <person name="Martijn J."/>
            <person name="Lind A.E."/>
            <person name="van Eijk R."/>
            <person name="Schleper C."/>
            <person name="Guy L."/>
            <person name="Ettema T.J."/>
        </authorList>
    </citation>
    <scope>NUCLEOTIDE SEQUENCE</scope>
</reference>
<comment type="caution">
    <text evidence="2">The sequence shown here is derived from an EMBL/GenBank/DDBJ whole genome shotgun (WGS) entry which is preliminary data.</text>
</comment>
<protein>
    <submittedName>
        <fullName evidence="2">Uncharacterized protein</fullName>
    </submittedName>
</protein>
<evidence type="ECO:0000256" key="1">
    <source>
        <dbReference type="SAM" id="MobiDB-lite"/>
    </source>
</evidence>